<dbReference type="PANTHER" id="PTHR11229">
    <property type="entry name" value="50S RIBOSOMAL PROTEIN L3"/>
    <property type="match status" value="1"/>
</dbReference>
<dbReference type="SUPFAM" id="SSF50447">
    <property type="entry name" value="Translation proteins"/>
    <property type="match status" value="1"/>
</dbReference>
<dbReference type="Pfam" id="PF00297">
    <property type="entry name" value="Ribosomal_L3"/>
    <property type="match status" value="1"/>
</dbReference>
<dbReference type="EMBL" id="DSVL01000067">
    <property type="protein sequence ID" value="HFH28308.1"/>
    <property type="molecule type" value="Genomic_DNA"/>
</dbReference>
<dbReference type="GO" id="GO:0006412">
    <property type="term" value="P:translation"/>
    <property type="evidence" value="ECO:0007669"/>
    <property type="project" value="UniProtKB-UniRule"/>
</dbReference>
<name>A0A7C3DZM3_9SPIR</name>
<accession>A0A7C3DZM3</accession>
<gene>
    <name evidence="7" type="primary">rplC</name>
    <name evidence="11" type="ORF">ENS59_02190</name>
</gene>
<dbReference type="GO" id="GO:0019843">
    <property type="term" value="F:rRNA binding"/>
    <property type="evidence" value="ECO:0007669"/>
    <property type="project" value="UniProtKB-UniRule"/>
</dbReference>
<evidence type="ECO:0000256" key="9">
    <source>
        <dbReference type="RuleBase" id="RU003906"/>
    </source>
</evidence>
<dbReference type="PANTHER" id="PTHR11229:SF16">
    <property type="entry name" value="LARGE RIBOSOMAL SUBUNIT PROTEIN UL3C"/>
    <property type="match status" value="1"/>
</dbReference>
<dbReference type="InterPro" id="IPR019926">
    <property type="entry name" value="Ribosomal_uL3_CS"/>
</dbReference>
<keyword evidence="4 7" id="KW-0689">Ribosomal protein</keyword>
<dbReference type="InterPro" id="IPR009000">
    <property type="entry name" value="Transl_B-barrel_sf"/>
</dbReference>
<keyword evidence="3 7" id="KW-0694">RNA-binding</keyword>
<dbReference type="HAMAP" id="MF_01325_B">
    <property type="entry name" value="Ribosomal_uL3_B"/>
    <property type="match status" value="1"/>
</dbReference>
<organism evidence="11">
    <name type="scientific">Gracilinema caldarium</name>
    <dbReference type="NCBI Taxonomy" id="215591"/>
    <lineage>
        <taxon>Bacteria</taxon>
        <taxon>Pseudomonadati</taxon>
        <taxon>Spirochaetota</taxon>
        <taxon>Spirochaetia</taxon>
        <taxon>Spirochaetales</taxon>
        <taxon>Breznakiellaceae</taxon>
        <taxon>Gracilinema</taxon>
    </lineage>
</organism>
<keyword evidence="5 7" id="KW-0687">Ribonucleoprotein</keyword>
<protein>
    <recommendedName>
        <fullName evidence="6 7">Large ribosomal subunit protein uL3</fullName>
    </recommendedName>
</protein>
<keyword evidence="2 7" id="KW-0699">rRNA-binding</keyword>
<dbReference type="PROSITE" id="PS00474">
    <property type="entry name" value="RIBOSOMAL_L3"/>
    <property type="match status" value="1"/>
</dbReference>
<dbReference type="InterPro" id="IPR019927">
    <property type="entry name" value="Ribosomal_uL3_bac/org-type"/>
</dbReference>
<dbReference type="NCBIfam" id="TIGR03625">
    <property type="entry name" value="L3_bact"/>
    <property type="match status" value="1"/>
</dbReference>
<dbReference type="GO" id="GO:0022625">
    <property type="term" value="C:cytosolic large ribosomal subunit"/>
    <property type="evidence" value="ECO:0007669"/>
    <property type="project" value="TreeGrafter"/>
</dbReference>
<dbReference type="Gene3D" id="2.40.30.10">
    <property type="entry name" value="Translation factors"/>
    <property type="match status" value="1"/>
</dbReference>
<evidence type="ECO:0000256" key="10">
    <source>
        <dbReference type="SAM" id="MobiDB-lite"/>
    </source>
</evidence>
<evidence type="ECO:0000256" key="3">
    <source>
        <dbReference type="ARBA" id="ARBA00022884"/>
    </source>
</evidence>
<comment type="similarity">
    <text evidence="1 7 8">Belongs to the universal ribosomal protein uL3 family.</text>
</comment>
<evidence type="ECO:0000256" key="5">
    <source>
        <dbReference type="ARBA" id="ARBA00023274"/>
    </source>
</evidence>
<proteinExistence type="inferred from homology"/>
<feature type="region of interest" description="Disordered" evidence="10">
    <location>
        <begin position="132"/>
        <end position="158"/>
    </location>
</feature>
<evidence type="ECO:0000256" key="8">
    <source>
        <dbReference type="RuleBase" id="RU003905"/>
    </source>
</evidence>
<dbReference type="InterPro" id="IPR000597">
    <property type="entry name" value="Ribosomal_uL3"/>
</dbReference>
<dbReference type="AlphaFoldDB" id="A0A7C3DZM3"/>
<comment type="function">
    <text evidence="7 9">One of the primary rRNA binding proteins, it binds directly near the 3'-end of the 23S rRNA, where it nucleates assembly of the 50S subunit.</text>
</comment>
<comment type="subunit">
    <text evidence="7 9">Part of the 50S ribosomal subunit. Forms a cluster with proteins L14 and L19.</text>
</comment>
<dbReference type="Gene3D" id="3.30.160.810">
    <property type="match status" value="1"/>
</dbReference>
<dbReference type="FunFam" id="2.40.30.10:FF:000004">
    <property type="entry name" value="50S ribosomal protein L3"/>
    <property type="match status" value="1"/>
</dbReference>
<dbReference type="GO" id="GO:0003735">
    <property type="term" value="F:structural constituent of ribosome"/>
    <property type="evidence" value="ECO:0007669"/>
    <property type="project" value="UniProtKB-UniRule"/>
</dbReference>
<evidence type="ECO:0000256" key="2">
    <source>
        <dbReference type="ARBA" id="ARBA00022730"/>
    </source>
</evidence>
<evidence type="ECO:0000313" key="11">
    <source>
        <dbReference type="EMBL" id="HFH28308.1"/>
    </source>
</evidence>
<evidence type="ECO:0000256" key="1">
    <source>
        <dbReference type="ARBA" id="ARBA00006540"/>
    </source>
</evidence>
<sequence length="206" mass="22525">MLGLMAKKVGMTQVFDNDGNLTPVTVLRVDPNIVIAQKTEDKYGYSAVVLGINDMKKSRVTKPYAGQFPEGMNPKKKIREFRDFEKECAVGDSLGAELLENCRYVDVTGISKGKGFQGVIKRWGFGGGRNTHGSKFHREPGSTGQCTSPGHSFKNVKMPGRMGRERVTVLNLKVVKVDVENQLIMVRGAVPGVNKGTVVVRAAVKK</sequence>
<evidence type="ECO:0000256" key="4">
    <source>
        <dbReference type="ARBA" id="ARBA00022980"/>
    </source>
</evidence>
<evidence type="ECO:0000256" key="7">
    <source>
        <dbReference type="HAMAP-Rule" id="MF_01325"/>
    </source>
</evidence>
<reference evidence="11" key="1">
    <citation type="journal article" date="2020" name="mSystems">
        <title>Genome- and Community-Level Interaction Insights into Carbon Utilization and Element Cycling Functions of Hydrothermarchaeota in Hydrothermal Sediment.</title>
        <authorList>
            <person name="Zhou Z."/>
            <person name="Liu Y."/>
            <person name="Xu W."/>
            <person name="Pan J."/>
            <person name="Luo Z.H."/>
            <person name="Li M."/>
        </authorList>
    </citation>
    <scope>NUCLEOTIDE SEQUENCE [LARGE SCALE GENOMIC DNA]</scope>
    <source>
        <strain evidence="11">SpSt-503</strain>
    </source>
</reference>
<evidence type="ECO:0000256" key="6">
    <source>
        <dbReference type="ARBA" id="ARBA00035243"/>
    </source>
</evidence>
<comment type="caution">
    <text evidence="11">The sequence shown here is derived from an EMBL/GenBank/DDBJ whole genome shotgun (WGS) entry which is preliminary data.</text>
</comment>